<dbReference type="EMBL" id="VULZ01000004">
    <property type="protein sequence ID" value="MSS14417.1"/>
    <property type="molecule type" value="Genomic_DNA"/>
</dbReference>
<sequence length="437" mass="50222">MINQYTRGNNRLSRLFFRICHGIYWRMTRIPPLKQIKRYFGLKRSDRLYGETIPAWYRSEAGKPVDDQKVLFIENRSVSLSDNFRLIYEDVKQAGYTVHVHYLHEFDPGTDSMKPLEAYAKDAATAKYIFLNDAALATSSFPLRKETKVIQLWHGCGAFKKWGASTANKKFGASQKEREKHFLNYYKNLSLVTVSSPDVAWAYIEAMGLEDQKEIVRPTGVSRTDVYFDPEFIQKNTEKVHTVFPASIGKKILLFAPTFRGRVAGASTPDFQTFDLRRLKKEFGDEYVVVIKNHPYVGPVATPKIPADLDGTFAMDLTHTCTIETLLCAADLCITDYSSLVFEYSLLDRPVLFYAYDLDDYNDWRGFYYNYSELAPGPVCKTMDELTDAIRQSETAFDREKLAAFRKKFMSACDGHSTERIEQLVFGRSLRCKPEES</sequence>
<keyword evidence="5" id="KW-0777">Teichoic acid biosynthesis</keyword>
<keyword evidence="3" id="KW-1003">Cell membrane</keyword>
<dbReference type="RefSeq" id="WP_154524141.1">
    <property type="nucleotide sequence ID" value="NZ_VULZ01000004.1"/>
</dbReference>
<organism evidence="7 8">
    <name type="scientific">Porcincola intestinalis</name>
    <dbReference type="NCBI Taxonomy" id="2606632"/>
    <lineage>
        <taxon>Bacteria</taxon>
        <taxon>Bacillati</taxon>
        <taxon>Bacillota</taxon>
        <taxon>Clostridia</taxon>
        <taxon>Lachnospirales</taxon>
        <taxon>Lachnospiraceae</taxon>
        <taxon>Porcincola</taxon>
    </lineage>
</organism>
<dbReference type="GO" id="GO:0019350">
    <property type="term" value="P:teichoic acid biosynthetic process"/>
    <property type="evidence" value="ECO:0007669"/>
    <property type="project" value="UniProtKB-KW"/>
</dbReference>
<evidence type="ECO:0000256" key="2">
    <source>
        <dbReference type="ARBA" id="ARBA00010488"/>
    </source>
</evidence>
<proteinExistence type="inferred from homology"/>
<protein>
    <submittedName>
        <fullName evidence="7">CDP-glycerol glycerophosphotransferase family protein</fullName>
    </submittedName>
</protein>
<comment type="similarity">
    <text evidence="2">Belongs to the CDP-glycerol glycerophosphotransferase family.</text>
</comment>
<evidence type="ECO:0000256" key="4">
    <source>
        <dbReference type="ARBA" id="ARBA00022679"/>
    </source>
</evidence>
<dbReference type="PANTHER" id="PTHR37316">
    <property type="entry name" value="TEICHOIC ACID GLYCEROL-PHOSPHATE PRIMASE"/>
    <property type="match status" value="1"/>
</dbReference>
<keyword evidence="6" id="KW-0472">Membrane</keyword>
<evidence type="ECO:0000256" key="3">
    <source>
        <dbReference type="ARBA" id="ARBA00022475"/>
    </source>
</evidence>
<evidence type="ECO:0000256" key="1">
    <source>
        <dbReference type="ARBA" id="ARBA00004202"/>
    </source>
</evidence>
<dbReference type="InterPro" id="IPR043148">
    <property type="entry name" value="TagF_C"/>
</dbReference>
<name>A0A6L5X4N4_9FIRM</name>
<dbReference type="Proteomes" id="UP000481852">
    <property type="component" value="Unassembled WGS sequence"/>
</dbReference>
<evidence type="ECO:0000256" key="5">
    <source>
        <dbReference type="ARBA" id="ARBA00022944"/>
    </source>
</evidence>
<keyword evidence="4 7" id="KW-0808">Transferase</keyword>
<dbReference type="Gene3D" id="3.40.50.12580">
    <property type="match status" value="1"/>
</dbReference>
<dbReference type="InterPro" id="IPR043149">
    <property type="entry name" value="TagF_N"/>
</dbReference>
<comment type="caution">
    <text evidence="7">The sequence shown here is derived from an EMBL/GenBank/DDBJ whole genome shotgun (WGS) entry which is preliminary data.</text>
</comment>
<dbReference type="PANTHER" id="PTHR37316:SF2">
    <property type="entry name" value="TEICHOIC ACID RIBITOL-PHOSPHATE POLYMERASE TARK"/>
    <property type="match status" value="1"/>
</dbReference>
<evidence type="ECO:0000256" key="6">
    <source>
        <dbReference type="ARBA" id="ARBA00023136"/>
    </source>
</evidence>
<dbReference type="InterPro" id="IPR007554">
    <property type="entry name" value="Glycerophosphate_synth"/>
</dbReference>
<keyword evidence="8" id="KW-1185">Reference proteome</keyword>
<comment type="subcellular location">
    <subcellularLocation>
        <location evidence="1">Cell membrane</location>
        <topology evidence="1">Peripheral membrane protein</topology>
    </subcellularLocation>
</comment>
<dbReference type="AlphaFoldDB" id="A0A6L5X4N4"/>
<accession>A0A6L5X4N4</accession>
<reference evidence="7 8" key="1">
    <citation type="submission" date="2019-08" db="EMBL/GenBank/DDBJ databases">
        <title>In-depth cultivation of the pig gut microbiome towards novel bacterial diversity and tailored functional studies.</title>
        <authorList>
            <person name="Wylensek D."/>
            <person name="Hitch T.C.A."/>
            <person name="Clavel T."/>
        </authorList>
    </citation>
    <scope>NUCLEOTIDE SEQUENCE [LARGE SCALE GENOMIC DNA]</scope>
    <source>
        <strain evidence="7 8">Oil+RF-744-WCA-WT-11</strain>
    </source>
</reference>
<evidence type="ECO:0000313" key="8">
    <source>
        <dbReference type="Proteomes" id="UP000481852"/>
    </source>
</evidence>
<dbReference type="Pfam" id="PF04464">
    <property type="entry name" value="Glyphos_transf"/>
    <property type="match status" value="1"/>
</dbReference>
<dbReference type="GO" id="GO:0005886">
    <property type="term" value="C:plasma membrane"/>
    <property type="evidence" value="ECO:0007669"/>
    <property type="project" value="UniProtKB-SubCell"/>
</dbReference>
<evidence type="ECO:0000313" key="7">
    <source>
        <dbReference type="EMBL" id="MSS14417.1"/>
    </source>
</evidence>
<dbReference type="Gene3D" id="3.40.50.11820">
    <property type="match status" value="1"/>
</dbReference>
<dbReference type="InterPro" id="IPR051612">
    <property type="entry name" value="Teichoic_Acid_Biosynth"/>
</dbReference>
<gene>
    <name evidence="7" type="ORF">FYJ35_05070</name>
</gene>
<dbReference type="SUPFAM" id="SSF53756">
    <property type="entry name" value="UDP-Glycosyltransferase/glycogen phosphorylase"/>
    <property type="match status" value="1"/>
</dbReference>
<dbReference type="GO" id="GO:0047355">
    <property type="term" value="F:CDP-glycerol glycerophosphotransferase activity"/>
    <property type="evidence" value="ECO:0007669"/>
    <property type="project" value="InterPro"/>
</dbReference>